<keyword evidence="3" id="KW-0597">Phosphoprotein</keyword>
<organism evidence="16 17">
    <name type="scientific">Shewanella mangrovi</name>
    <dbReference type="NCBI Taxonomy" id="1515746"/>
    <lineage>
        <taxon>Bacteria</taxon>
        <taxon>Pseudomonadati</taxon>
        <taxon>Pseudomonadota</taxon>
        <taxon>Gammaproteobacteria</taxon>
        <taxon>Alteromonadales</taxon>
        <taxon>Shewanellaceae</taxon>
        <taxon>Shewanella</taxon>
    </lineage>
</organism>
<evidence type="ECO:0000256" key="6">
    <source>
        <dbReference type="ARBA" id="ARBA00022801"/>
    </source>
</evidence>
<dbReference type="AlphaFoldDB" id="A0A094JDB5"/>
<protein>
    <submittedName>
        <fullName evidence="16">Alkaline phosphatase</fullName>
    </submittedName>
</protein>
<feature type="binding site" evidence="13">
    <location>
        <position position="345"/>
    </location>
    <ligand>
        <name>Zn(2+)</name>
        <dbReference type="ChEBI" id="CHEBI:29105"/>
        <label>2</label>
    </ligand>
</feature>
<feature type="binding site" evidence="13">
    <location>
        <position position="383"/>
    </location>
    <ligand>
        <name>Zn(2+)</name>
        <dbReference type="ChEBI" id="CHEBI:29105"/>
        <label>2</label>
    </ligand>
</feature>
<feature type="binding site" evidence="13">
    <location>
        <position position="466"/>
    </location>
    <ligand>
        <name>Zn(2+)</name>
        <dbReference type="ChEBI" id="CHEBI:29105"/>
        <label>2</label>
    </ligand>
</feature>
<keyword evidence="9" id="KW-0472">Membrane</keyword>
<proteinExistence type="inferred from homology"/>
<keyword evidence="17" id="KW-1185">Reference proteome</keyword>
<name>A0A094JDB5_9GAMM</name>
<evidence type="ECO:0000256" key="15">
    <source>
        <dbReference type="SAM" id="SignalP"/>
    </source>
</evidence>
<keyword evidence="6" id="KW-0378">Hydrolase</keyword>
<dbReference type="Proteomes" id="UP000029264">
    <property type="component" value="Unassembled WGS sequence"/>
</dbReference>
<dbReference type="SMR" id="A0A094JDB5"/>
<comment type="cofactor">
    <cofactor evidence="13">
        <name>Mg(2+)</name>
        <dbReference type="ChEBI" id="CHEBI:18420"/>
    </cofactor>
    <text evidence="13">Binds 1 Mg(2+) ion.</text>
</comment>
<gene>
    <name evidence="16" type="ORF">HR45_08440</name>
</gene>
<evidence type="ECO:0000256" key="12">
    <source>
        <dbReference type="PIRSR" id="PIRSR601952-1"/>
    </source>
</evidence>
<evidence type="ECO:0000256" key="9">
    <source>
        <dbReference type="ARBA" id="ARBA00023136"/>
    </source>
</evidence>
<dbReference type="STRING" id="1515746.HR45_08440"/>
<dbReference type="eggNOG" id="COG1785">
    <property type="taxonomic scope" value="Bacteria"/>
</dbReference>
<dbReference type="InterPro" id="IPR001952">
    <property type="entry name" value="Alkaline_phosphatase"/>
</dbReference>
<keyword evidence="5 13" id="KW-0479">Metal-binding</keyword>
<feature type="binding site" evidence="13">
    <location>
        <position position="68"/>
    </location>
    <ligand>
        <name>Zn(2+)</name>
        <dbReference type="ChEBI" id="CHEBI:29105"/>
        <label>2</label>
    </ligand>
</feature>
<evidence type="ECO:0000256" key="11">
    <source>
        <dbReference type="ARBA" id="ARBA00023288"/>
    </source>
</evidence>
<feature type="signal peptide" evidence="15">
    <location>
        <begin position="1"/>
        <end position="26"/>
    </location>
</feature>
<evidence type="ECO:0000256" key="14">
    <source>
        <dbReference type="RuleBase" id="RU003946"/>
    </source>
</evidence>
<evidence type="ECO:0000313" key="16">
    <source>
        <dbReference type="EMBL" id="KFZ37865.1"/>
    </source>
</evidence>
<feature type="active site" description="Phosphoserine intermediate" evidence="12">
    <location>
        <position position="118"/>
    </location>
</feature>
<sequence>MKTLPHVLAALTAAVAAALVSQTANAAVLPDYQTQSSWFTAGADAVAAKVAQARNTGSTKNVILFVGDGMGVSTLTAARIYQGQAAGHTGEENRLSFETFPYSALSKTYSVNQQTPDSAPTMTAMVTGVKTEDGMLSVSSDSIRGNCLSSKGNELKTALELAEDLGKSTGIISTARLTHATPAATYAHTPERNWEADSNMTTEAINNGCHDIAYQLVMDAPGNGLEVALGGGRSYFLPNTVTDGEGATGRRADGNDLTAAWTENYSNAAYVWNQEQFDAVDTTTTDHLLGLFQSSHMQYEADRADDVGGEPSLAEMTSKAIDLLAKNDQGYFLMVEGGRIDHAHHAGNASRALQDTVALSDAVKAAMDKVDLSDTLIIVTADHSHTFTIAGYPARGNPILGLVHAPEDTTIAQDPTLANDGLPYTTLGYANGPGAKNGARADLSAVDTTDVEFLQQAQVPLSSETHAAEDVAIYATGPGAYLFQGSVEQNVIFHVMNQAAALGGTKY</sequence>
<dbReference type="EMBL" id="JPEO01000004">
    <property type="protein sequence ID" value="KFZ37865.1"/>
    <property type="molecule type" value="Genomic_DNA"/>
</dbReference>
<dbReference type="SMART" id="SM00098">
    <property type="entry name" value="alkPPc"/>
    <property type="match status" value="1"/>
</dbReference>
<feature type="binding site" evidence="13">
    <location>
        <position position="179"/>
    </location>
    <ligand>
        <name>Mg(2+)</name>
        <dbReference type="ChEBI" id="CHEBI:18420"/>
    </ligand>
</feature>
<keyword evidence="2" id="KW-1003">Cell membrane</keyword>
<feature type="chain" id="PRO_5001900546" evidence="15">
    <location>
        <begin position="27"/>
        <end position="507"/>
    </location>
</feature>
<comment type="cofactor">
    <cofactor evidence="13">
        <name>Zn(2+)</name>
        <dbReference type="ChEBI" id="CHEBI:29105"/>
    </cofactor>
    <text evidence="13">Binds 2 Zn(2+) ions.</text>
</comment>
<dbReference type="Pfam" id="PF00245">
    <property type="entry name" value="Alk_phosphatase"/>
    <property type="match status" value="1"/>
</dbReference>
<evidence type="ECO:0000256" key="2">
    <source>
        <dbReference type="ARBA" id="ARBA00022475"/>
    </source>
</evidence>
<dbReference type="PANTHER" id="PTHR11596">
    <property type="entry name" value="ALKALINE PHOSPHATASE"/>
    <property type="match status" value="1"/>
</dbReference>
<evidence type="ECO:0000256" key="10">
    <source>
        <dbReference type="ARBA" id="ARBA00023180"/>
    </source>
</evidence>
<evidence type="ECO:0000256" key="13">
    <source>
        <dbReference type="PIRSR" id="PIRSR601952-2"/>
    </source>
</evidence>
<evidence type="ECO:0000313" key="17">
    <source>
        <dbReference type="Proteomes" id="UP000029264"/>
    </source>
</evidence>
<evidence type="ECO:0000256" key="1">
    <source>
        <dbReference type="ARBA" id="ARBA00004609"/>
    </source>
</evidence>
<dbReference type="SUPFAM" id="SSF53649">
    <property type="entry name" value="Alkaline phosphatase-like"/>
    <property type="match status" value="1"/>
</dbReference>
<comment type="similarity">
    <text evidence="14">Belongs to the alkaline phosphatase family.</text>
</comment>
<accession>A0A094JDB5</accession>
<keyword evidence="8 13" id="KW-0460">Magnesium</keyword>
<feature type="binding site" evidence="13">
    <location>
        <position position="336"/>
    </location>
    <ligand>
        <name>Mg(2+)</name>
        <dbReference type="ChEBI" id="CHEBI:18420"/>
    </ligand>
</feature>
<dbReference type="PRINTS" id="PR00113">
    <property type="entry name" value="ALKPHPHTASE"/>
</dbReference>
<evidence type="ECO:0000256" key="7">
    <source>
        <dbReference type="ARBA" id="ARBA00022833"/>
    </source>
</evidence>
<dbReference type="GO" id="GO:0005886">
    <property type="term" value="C:plasma membrane"/>
    <property type="evidence" value="ECO:0007669"/>
    <property type="project" value="UniProtKB-SubCell"/>
</dbReference>
<dbReference type="OrthoDB" id="9794455at2"/>
<dbReference type="RefSeq" id="WP_037441783.1">
    <property type="nucleotide sequence ID" value="NZ_JPEO01000004.1"/>
</dbReference>
<keyword evidence="7 13" id="KW-0862">Zinc</keyword>
<dbReference type="InterPro" id="IPR017850">
    <property type="entry name" value="Alkaline_phosphatase_core_sf"/>
</dbReference>
<dbReference type="CDD" id="cd16012">
    <property type="entry name" value="ALP"/>
    <property type="match status" value="1"/>
</dbReference>
<dbReference type="FunFam" id="3.40.720.10:FF:000008">
    <property type="entry name" value="Alkaline phosphatase"/>
    <property type="match status" value="1"/>
</dbReference>
<feature type="binding site" evidence="13">
    <location>
        <position position="181"/>
    </location>
    <ligand>
        <name>Mg(2+)</name>
        <dbReference type="ChEBI" id="CHEBI:18420"/>
    </ligand>
</feature>
<reference evidence="16 17" key="1">
    <citation type="submission" date="2014-06" db="EMBL/GenBank/DDBJ databases">
        <title>Shewanella sp. YQH10.</title>
        <authorList>
            <person name="Liu Y."/>
            <person name="Zeng R."/>
        </authorList>
    </citation>
    <scope>NUCLEOTIDE SEQUENCE [LARGE SCALE GENOMIC DNA]</scope>
    <source>
        <strain evidence="16 17">YQH10</strain>
    </source>
</reference>
<evidence type="ECO:0000256" key="3">
    <source>
        <dbReference type="ARBA" id="ARBA00022553"/>
    </source>
</evidence>
<dbReference type="GO" id="GO:0046872">
    <property type="term" value="F:metal ion binding"/>
    <property type="evidence" value="ECO:0007669"/>
    <property type="project" value="UniProtKB-KW"/>
</dbReference>
<keyword evidence="10" id="KW-0325">Glycoprotein</keyword>
<keyword evidence="11" id="KW-0449">Lipoprotein</keyword>
<evidence type="ECO:0000256" key="5">
    <source>
        <dbReference type="ARBA" id="ARBA00022723"/>
    </source>
</evidence>
<feature type="binding site" evidence="13">
    <location>
        <position position="68"/>
    </location>
    <ligand>
        <name>Mg(2+)</name>
        <dbReference type="ChEBI" id="CHEBI:18420"/>
    </ligand>
</feature>
<comment type="subcellular location">
    <subcellularLocation>
        <location evidence="1">Cell membrane</location>
        <topology evidence="1">Lipid-anchor</topology>
        <topology evidence="1">GPI-anchor</topology>
    </subcellularLocation>
</comment>
<dbReference type="Gene3D" id="3.40.720.10">
    <property type="entry name" value="Alkaline Phosphatase, subunit A"/>
    <property type="match status" value="1"/>
</dbReference>
<feature type="binding site" evidence="13">
    <location>
        <position position="341"/>
    </location>
    <ligand>
        <name>Zn(2+)</name>
        <dbReference type="ChEBI" id="CHEBI:29105"/>
        <label>2</label>
    </ligand>
</feature>
<keyword evidence="15" id="KW-0732">Signal</keyword>
<dbReference type="GO" id="GO:0004035">
    <property type="term" value="F:alkaline phosphatase activity"/>
    <property type="evidence" value="ECO:0007669"/>
    <property type="project" value="TreeGrafter"/>
</dbReference>
<dbReference type="GO" id="GO:0098552">
    <property type="term" value="C:side of membrane"/>
    <property type="evidence" value="ECO:0007669"/>
    <property type="project" value="UniProtKB-KW"/>
</dbReference>
<dbReference type="PANTHER" id="PTHR11596:SF5">
    <property type="entry name" value="ALKALINE PHOSPHATASE"/>
    <property type="match status" value="1"/>
</dbReference>
<keyword evidence="4" id="KW-0336">GPI-anchor</keyword>
<feature type="binding site" evidence="13">
    <location>
        <position position="382"/>
    </location>
    <ligand>
        <name>Zn(2+)</name>
        <dbReference type="ChEBI" id="CHEBI:29105"/>
        <label>2</label>
    </ligand>
</feature>
<evidence type="ECO:0000256" key="8">
    <source>
        <dbReference type="ARBA" id="ARBA00022842"/>
    </source>
</evidence>
<comment type="caution">
    <text evidence="16">The sequence shown here is derived from an EMBL/GenBank/DDBJ whole genome shotgun (WGS) entry which is preliminary data.</text>
</comment>
<evidence type="ECO:0000256" key="4">
    <source>
        <dbReference type="ARBA" id="ARBA00022622"/>
    </source>
</evidence>